<dbReference type="AlphaFoldDB" id="A0AAN8IC45"/>
<evidence type="ECO:0000259" key="5">
    <source>
        <dbReference type="Pfam" id="PF24519"/>
    </source>
</evidence>
<keyword evidence="8" id="KW-1185">Reference proteome</keyword>
<organism evidence="7 8">
    <name type="scientific">Knufia fluminis</name>
    <dbReference type="NCBI Taxonomy" id="191047"/>
    <lineage>
        <taxon>Eukaryota</taxon>
        <taxon>Fungi</taxon>
        <taxon>Dikarya</taxon>
        <taxon>Ascomycota</taxon>
        <taxon>Pezizomycotina</taxon>
        <taxon>Eurotiomycetes</taxon>
        <taxon>Chaetothyriomycetidae</taxon>
        <taxon>Chaetothyriales</taxon>
        <taxon>Trichomeriaceae</taxon>
        <taxon>Knufia</taxon>
    </lineage>
</organism>
<dbReference type="InterPro" id="IPR056540">
    <property type="entry name" value="TMD_POM152"/>
</dbReference>
<feature type="domain" description="Nucleoporin POM152 Ig-like" evidence="4">
    <location>
        <begin position="448"/>
        <end position="547"/>
    </location>
</feature>
<evidence type="ECO:0008006" key="9">
    <source>
        <dbReference type="Google" id="ProtNLM"/>
    </source>
</evidence>
<evidence type="ECO:0000259" key="4">
    <source>
        <dbReference type="Pfam" id="PF24312"/>
    </source>
</evidence>
<dbReference type="Pfam" id="PF24527">
    <property type="entry name" value="Ig-like_Pom152_9"/>
    <property type="match status" value="1"/>
</dbReference>
<dbReference type="Pfam" id="PF24312">
    <property type="entry name" value="Ig-like_POM152"/>
    <property type="match status" value="4"/>
</dbReference>
<dbReference type="Pfam" id="PF24519">
    <property type="entry name" value="Ig-like_Pom152_1"/>
    <property type="match status" value="1"/>
</dbReference>
<evidence type="ECO:0000256" key="1">
    <source>
        <dbReference type="SAM" id="MobiDB-lite"/>
    </source>
</evidence>
<feature type="domain" description="Nucleoporin POM152 Ig-like" evidence="4">
    <location>
        <begin position="752"/>
        <end position="833"/>
    </location>
</feature>
<dbReference type="GO" id="GO:0006606">
    <property type="term" value="P:protein import into nucleus"/>
    <property type="evidence" value="ECO:0007669"/>
    <property type="project" value="TreeGrafter"/>
</dbReference>
<proteinExistence type="predicted"/>
<dbReference type="InterPro" id="IPR056543">
    <property type="entry name" value="Ig-like_POM152_9th"/>
</dbReference>
<feature type="domain" description="Nucleoporin POM152 immunoglobulin-like" evidence="2">
    <location>
        <begin position="551"/>
        <end position="654"/>
    </location>
</feature>
<comment type="caution">
    <text evidence="7">The sequence shown here is derived from an EMBL/GenBank/DDBJ whole genome shotgun (WGS) entry which is preliminary data.</text>
</comment>
<evidence type="ECO:0000259" key="6">
    <source>
        <dbReference type="Pfam" id="PF24527"/>
    </source>
</evidence>
<dbReference type="Pfam" id="PF24097">
    <property type="entry name" value="TMD_POM152"/>
    <property type="match status" value="1"/>
</dbReference>
<dbReference type="PANTHER" id="PTHR28206:SF1">
    <property type="entry name" value="NUCLEOPORIN POM152"/>
    <property type="match status" value="1"/>
</dbReference>
<name>A0AAN8IC45_9EURO</name>
<dbReference type="Proteomes" id="UP001316803">
    <property type="component" value="Unassembled WGS sequence"/>
</dbReference>
<feature type="domain" description="Nucleoporin POM152 Ig-like" evidence="4">
    <location>
        <begin position="1159"/>
        <end position="1245"/>
    </location>
</feature>
<feature type="domain" description="Nucleoporin POM152 N-terminal transmembrane" evidence="3">
    <location>
        <begin position="68"/>
        <end position="153"/>
    </location>
</feature>
<accession>A0AAN8IC45</accession>
<evidence type="ECO:0000313" key="7">
    <source>
        <dbReference type="EMBL" id="KAK5957966.1"/>
    </source>
</evidence>
<dbReference type="GO" id="GO:0070762">
    <property type="term" value="C:nuclear pore transmembrane ring"/>
    <property type="evidence" value="ECO:0007669"/>
    <property type="project" value="TreeGrafter"/>
</dbReference>
<dbReference type="GO" id="GO:0006999">
    <property type="term" value="P:nuclear pore organization"/>
    <property type="evidence" value="ECO:0007669"/>
    <property type="project" value="TreeGrafter"/>
</dbReference>
<reference evidence="7 8" key="1">
    <citation type="submission" date="2022-12" db="EMBL/GenBank/DDBJ databases">
        <title>Genomic features and morphological characterization of a novel Knufia sp. strain isolated from spacecraft assembly facility.</title>
        <authorList>
            <person name="Teixeira M."/>
            <person name="Chander A.M."/>
            <person name="Stajich J.E."/>
            <person name="Venkateswaran K."/>
        </authorList>
    </citation>
    <scope>NUCLEOTIDE SEQUENCE [LARGE SCALE GENOMIC DNA]</scope>
    <source>
        <strain evidence="7 8">FJI-L2-BK-P2</strain>
    </source>
</reference>
<sequence>MNGTPRLRSAFPETPKTEPGFGARQSAFTPTSGGRKRQSVIRPGSIVNATPVPTPNNRPSIIPETLVDGPTQRLYAATFYFLLLAWKLYDYSTSTGYSQIDSTWLFFKWSIIDGAYLVAVTGLQIPWLEWSFFTWMLVWLAHVGFDGWLMYNIGFPLASILLSFSKLFYDKELSLSDTRVNAGHLIDRSGILSGKQIINLLPEGSAILNPGQLSYCLDETTRSVGLPIQINQTSPDSIELLRYDLETDEVETILIGAKQARKLKKEADKGYDKTDTTTPRLLQYPVSKKGLYRLQKVMDKSKLEVRRRSNDVAVVACPSASLSATQVNKCTGDLSGVSLRITGVPPFRVQYSKRVNHHQASSITQTVQSGEQDEPAQVVLDPKRPQMGWTQSKTLSFDINESLAQNGTWAYSIEEVTDGLQNKVVFDDRAHKKAQVGKTTQAITVHKRPKIRLFGCDAEKFLRVAREDMIRMPLQLTAPGQLPASDWPLRLKYTFAPESDGVSAIEEFTRDVKDEKDFPIIGKAGRYDVASIESQFCPGEVNEPSSCLLYNPPRPSLNYQIEEIFDKCAGRPIGTIVNFDFTGTPPFKVRYEVVKAGAGTTPVVKEFNGMRGQIEIRERSAGRYKYQIASIGDEVYSPINIRSPENTFEQNIRPPAEAFFQQQQTIKACLNSPTTVDVKLQGEGPWDLDYELLHSGKRKKFNAHTENENLVIEVPPQTDGGKYTLVLTGVQDSSRCRTALKEERHIEIRPEQPRASFGDINGKRYVQALESKNVRLPIKLKGLAPWTVKVQNQNGEKEYTFRDPNSEISADVAGLYQIVSVSDSCPGVVDLKADKFEVAWIKRPELSIKDGTVNEQGNRIFRKEAVCQGDEDTLGLAFSGHSPYHIKYQIKGEPIKGQNALSNKPLSVASNNAVISMDTSKAGQYTYTFNELADDRYSHDRKHFAPLTVKQEVYALPSAQFTNTGKTYGYCKDEPEIPAEGEYENIPISLTGVPPFSLDIAVRHHGQSPKPEIIRVKDILANSYSWTLSRASLGLGLHTVQIRGVKDARGCETLIDQNTASSIRIQVSAPPRIVPLDSRTDYCVGDHLAFSLSGQAPFDIMYSFHGKERRAHISSHEFKRIAEQASEFVITGVQDSVAVGGGGKCKAKQDIRKMVHPFPTVRLSHGKTLTTDIHEGGEVELVFEFTGTPPFEFTFTRSENIKNTKGRPPKVLETKSDSSSEFVKILRASDEGTYEVVSIKDRYCAYAAPGLAKADGGRSQKLLT</sequence>
<feature type="domain" description="Nucleoporin POM152 ninth Ig-like" evidence="6">
    <location>
        <begin position="1071"/>
        <end position="1154"/>
    </location>
</feature>
<dbReference type="InterPro" id="IPR056541">
    <property type="entry name" value="Ig-like_POM152"/>
</dbReference>
<dbReference type="Pfam" id="PF23664">
    <property type="entry name" value="Ig_Pom152"/>
    <property type="match status" value="2"/>
</dbReference>
<feature type="domain" description="Nucleoporin POM152 Ig-like" evidence="4">
    <location>
        <begin position="660"/>
        <end position="742"/>
    </location>
</feature>
<evidence type="ECO:0000313" key="8">
    <source>
        <dbReference type="Proteomes" id="UP001316803"/>
    </source>
</evidence>
<dbReference type="InterPro" id="IPR056544">
    <property type="entry name" value="Ig_POM152"/>
</dbReference>
<evidence type="ECO:0000259" key="2">
    <source>
        <dbReference type="Pfam" id="PF23664"/>
    </source>
</evidence>
<feature type="domain" description="Nucleoporin POM152 immunoglobulin-like" evidence="2">
    <location>
        <begin position="867"/>
        <end position="953"/>
    </location>
</feature>
<dbReference type="GO" id="GO:0017056">
    <property type="term" value="F:structural constituent of nuclear pore"/>
    <property type="evidence" value="ECO:0007669"/>
    <property type="project" value="InterPro"/>
</dbReference>
<feature type="domain" description="Nucleoporin POM152 first Ig-like" evidence="5">
    <location>
        <begin position="205"/>
        <end position="314"/>
    </location>
</feature>
<dbReference type="EMBL" id="JAKLMC020000002">
    <property type="protein sequence ID" value="KAK5957966.1"/>
    <property type="molecule type" value="Genomic_DNA"/>
</dbReference>
<dbReference type="PANTHER" id="PTHR28206">
    <property type="entry name" value="NUCLEOPORIN POM152"/>
    <property type="match status" value="1"/>
</dbReference>
<gene>
    <name evidence="7" type="ORF">OHC33_001156</name>
</gene>
<dbReference type="InterPro" id="IPR037701">
    <property type="entry name" value="Pom152"/>
</dbReference>
<dbReference type="InterPro" id="IPR056542">
    <property type="entry name" value="Ig-like_POM152_1st"/>
</dbReference>
<protein>
    <recommendedName>
        <fullName evidence="9">Nucleoporin Pom152</fullName>
    </recommendedName>
</protein>
<evidence type="ECO:0000259" key="3">
    <source>
        <dbReference type="Pfam" id="PF24097"/>
    </source>
</evidence>
<feature type="region of interest" description="Disordered" evidence="1">
    <location>
        <begin position="1"/>
        <end position="38"/>
    </location>
</feature>